<evidence type="ECO:0000259" key="3">
    <source>
        <dbReference type="PROSITE" id="PS50157"/>
    </source>
</evidence>
<feature type="region of interest" description="Disordered" evidence="2">
    <location>
        <begin position="95"/>
        <end position="148"/>
    </location>
</feature>
<accession>A0A8H3J484</accession>
<proteinExistence type="predicted"/>
<evidence type="ECO:0000256" key="2">
    <source>
        <dbReference type="SAM" id="MobiDB-lite"/>
    </source>
</evidence>
<evidence type="ECO:0000313" key="5">
    <source>
        <dbReference type="Proteomes" id="UP000664534"/>
    </source>
</evidence>
<keyword evidence="5" id="KW-1185">Reference proteome</keyword>
<dbReference type="Proteomes" id="UP000664534">
    <property type="component" value="Unassembled WGS sequence"/>
</dbReference>
<evidence type="ECO:0000313" key="4">
    <source>
        <dbReference type="EMBL" id="CAF9940407.1"/>
    </source>
</evidence>
<dbReference type="PROSITE" id="PS00028">
    <property type="entry name" value="ZINC_FINGER_C2H2_1"/>
    <property type="match status" value="2"/>
</dbReference>
<dbReference type="EMBL" id="CAJPDT010000130">
    <property type="protein sequence ID" value="CAF9940407.1"/>
    <property type="molecule type" value="Genomic_DNA"/>
</dbReference>
<feature type="domain" description="C2H2-type" evidence="3">
    <location>
        <begin position="64"/>
        <end position="92"/>
    </location>
</feature>
<gene>
    <name evidence="4" type="ORF">IMSHALPRED_002016</name>
</gene>
<dbReference type="SMART" id="SM00355">
    <property type="entry name" value="ZnF_C2H2"/>
    <property type="match status" value="2"/>
</dbReference>
<dbReference type="OrthoDB" id="5305647at2759"/>
<dbReference type="GO" id="GO:0008270">
    <property type="term" value="F:zinc ion binding"/>
    <property type="evidence" value="ECO:0007669"/>
    <property type="project" value="UniProtKB-KW"/>
</dbReference>
<dbReference type="Gene3D" id="3.30.160.60">
    <property type="entry name" value="Classic Zinc Finger"/>
    <property type="match status" value="1"/>
</dbReference>
<keyword evidence="1" id="KW-0479">Metal-binding</keyword>
<dbReference type="InterPro" id="IPR013087">
    <property type="entry name" value="Znf_C2H2_type"/>
</dbReference>
<sequence length="232" mass="26756">MNQTRENISFINPWSARSAVEDDQLLSCLDGQCQLEFPNSDRRYEHYVASHPYWKPSLNEDKPLKCRLCQKTYKFERRLKLHIKHKHKPIRRDPTVTQEDQEILISQSHVPTADKKRSEAEQNNENVQDHHIEHEDEGPEEQPHFAHSRRNSLLDNEVMQYIKRKGSQIIAPLAKKVRKPSTFKPHGATSAVTGVMKEGQSTDLERIKRCRRSRLQTGGAISAFSQGQAKGG</sequence>
<keyword evidence="1" id="KW-0862">Zinc</keyword>
<keyword evidence="1" id="KW-0863">Zinc-finger</keyword>
<dbReference type="PROSITE" id="PS50157">
    <property type="entry name" value="ZINC_FINGER_C2H2_2"/>
    <property type="match status" value="1"/>
</dbReference>
<reference evidence="4" key="1">
    <citation type="submission" date="2021-03" db="EMBL/GenBank/DDBJ databases">
        <authorList>
            <person name="Tagirdzhanova G."/>
        </authorList>
    </citation>
    <scope>NUCLEOTIDE SEQUENCE</scope>
</reference>
<name>A0A8H3J484_9LECA</name>
<dbReference type="AlphaFoldDB" id="A0A8H3J484"/>
<comment type="caution">
    <text evidence="4">The sequence shown here is derived from an EMBL/GenBank/DDBJ whole genome shotgun (WGS) entry which is preliminary data.</text>
</comment>
<evidence type="ECO:0000256" key="1">
    <source>
        <dbReference type="PROSITE-ProRule" id="PRU00042"/>
    </source>
</evidence>
<protein>
    <recommendedName>
        <fullName evidence="3">C2H2-type domain-containing protein</fullName>
    </recommendedName>
</protein>
<organism evidence="4 5">
    <name type="scientific">Imshaugia aleurites</name>
    <dbReference type="NCBI Taxonomy" id="172621"/>
    <lineage>
        <taxon>Eukaryota</taxon>
        <taxon>Fungi</taxon>
        <taxon>Dikarya</taxon>
        <taxon>Ascomycota</taxon>
        <taxon>Pezizomycotina</taxon>
        <taxon>Lecanoromycetes</taxon>
        <taxon>OSLEUM clade</taxon>
        <taxon>Lecanoromycetidae</taxon>
        <taxon>Lecanorales</taxon>
        <taxon>Lecanorineae</taxon>
        <taxon>Parmeliaceae</taxon>
        <taxon>Imshaugia</taxon>
    </lineage>
</organism>